<dbReference type="Pfam" id="PF13263">
    <property type="entry name" value="PHP_C"/>
    <property type="match status" value="1"/>
</dbReference>
<organism evidence="2">
    <name type="scientific">marine metagenome</name>
    <dbReference type="NCBI Taxonomy" id="408172"/>
    <lineage>
        <taxon>unclassified sequences</taxon>
        <taxon>metagenomes</taxon>
        <taxon>ecological metagenomes</taxon>
    </lineage>
</organism>
<gene>
    <name evidence="2" type="ORF">METZ01_LOCUS175131</name>
</gene>
<dbReference type="GO" id="GO:0035312">
    <property type="term" value="F:5'-3' DNA exonuclease activity"/>
    <property type="evidence" value="ECO:0007669"/>
    <property type="project" value="TreeGrafter"/>
</dbReference>
<dbReference type="PANTHER" id="PTHR42924:SF3">
    <property type="entry name" value="POLYMERASE_HISTIDINOL PHOSPHATASE N-TERMINAL DOMAIN-CONTAINING PROTEIN"/>
    <property type="match status" value="1"/>
</dbReference>
<dbReference type="Gene3D" id="3.20.20.140">
    <property type="entry name" value="Metal-dependent hydrolases"/>
    <property type="match status" value="1"/>
</dbReference>
<dbReference type="PANTHER" id="PTHR42924">
    <property type="entry name" value="EXONUCLEASE"/>
    <property type="match status" value="1"/>
</dbReference>
<name>A0A382CA98_9ZZZZ</name>
<sequence>MLIDLHTHTMHKSYDSAQSLEELIIEAKSLQLDAICLTEHDEFWNIERLVEISRYYEFLVLPGSEVNTDNGHFLTFGLEKYVFGMHKVSYLKDLVEDASGVLIGAHPYRRNYVNQRATDIPAMEMQISKTAHKEAYQICDALEVFNGRSDVEETRFSLKLSEYLGKPQVAGSDSHKPGDLGNVATRFHRRIRNLEDLIEELKAGRFTPIVIN</sequence>
<dbReference type="GO" id="GO:0004534">
    <property type="term" value="F:5'-3' RNA exonuclease activity"/>
    <property type="evidence" value="ECO:0007669"/>
    <property type="project" value="TreeGrafter"/>
</dbReference>
<dbReference type="SMART" id="SM00481">
    <property type="entry name" value="POLIIIAc"/>
    <property type="match status" value="1"/>
</dbReference>
<dbReference type="CDD" id="cd07432">
    <property type="entry name" value="PHP_HisPPase"/>
    <property type="match status" value="1"/>
</dbReference>
<dbReference type="InterPro" id="IPR052018">
    <property type="entry name" value="PHP_domain"/>
</dbReference>
<evidence type="ECO:0000259" key="1">
    <source>
        <dbReference type="SMART" id="SM00481"/>
    </source>
</evidence>
<dbReference type="Pfam" id="PF02811">
    <property type="entry name" value="PHP"/>
    <property type="match status" value="1"/>
</dbReference>
<reference evidence="2" key="1">
    <citation type="submission" date="2018-05" db="EMBL/GenBank/DDBJ databases">
        <authorList>
            <person name="Lanie J.A."/>
            <person name="Ng W.-L."/>
            <person name="Kazmierczak K.M."/>
            <person name="Andrzejewski T.M."/>
            <person name="Davidsen T.M."/>
            <person name="Wayne K.J."/>
            <person name="Tettelin H."/>
            <person name="Glass J.I."/>
            <person name="Rusch D."/>
            <person name="Podicherti R."/>
            <person name="Tsui H.-C.T."/>
            <person name="Winkler M.E."/>
        </authorList>
    </citation>
    <scope>NUCLEOTIDE SEQUENCE</scope>
</reference>
<dbReference type="AlphaFoldDB" id="A0A382CA98"/>
<evidence type="ECO:0000313" key="2">
    <source>
        <dbReference type="EMBL" id="SVB22277.1"/>
    </source>
</evidence>
<accession>A0A382CA98</accession>
<feature type="domain" description="Polymerase/histidinol phosphatase N-terminal" evidence="1">
    <location>
        <begin position="3"/>
        <end position="70"/>
    </location>
</feature>
<dbReference type="SUPFAM" id="SSF89550">
    <property type="entry name" value="PHP domain-like"/>
    <property type="match status" value="1"/>
</dbReference>
<dbReference type="InterPro" id="IPR004013">
    <property type="entry name" value="PHP_dom"/>
</dbReference>
<proteinExistence type="predicted"/>
<dbReference type="InterPro" id="IPR003141">
    <property type="entry name" value="Pol/His_phosphatase_N"/>
</dbReference>
<dbReference type="EMBL" id="UINC01033268">
    <property type="protein sequence ID" value="SVB22277.1"/>
    <property type="molecule type" value="Genomic_DNA"/>
</dbReference>
<protein>
    <recommendedName>
        <fullName evidence="1">Polymerase/histidinol phosphatase N-terminal domain-containing protein</fullName>
    </recommendedName>
</protein>
<dbReference type="InterPro" id="IPR016195">
    <property type="entry name" value="Pol/histidinol_Pase-like"/>
</dbReference>